<sequence>MAVRLAAFPGKLRAALRSPSCRSVIFYPSPGAGLVIRAVTEIRDQQVIHRMLYWASNGEQHHRAVLNLALRHHYHTSLSLTPQQ</sequence>
<organism evidence="1 2">
    <name type="scientific">Callorhinchus milii</name>
    <name type="common">Ghost shark</name>
    <dbReference type="NCBI Taxonomy" id="7868"/>
    <lineage>
        <taxon>Eukaryota</taxon>
        <taxon>Metazoa</taxon>
        <taxon>Chordata</taxon>
        <taxon>Craniata</taxon>
        <taxon>Vertebrata</taxon>
        <taxon>Chondrichthyes</taxon>
        <taxon>Holocephali</taxon>
        <taxon>Chimaeriformes</taxon>
        <taxon>Callorhinchidae</taxon>
        <taxon>Callorhinchus</taxon>
    </lineage>
</organism>
<reference evidence="2" key="2">
    <citation type="journal article" date="2007" name="PLoS Biol.">
        <title>Survey sequencing and comparative analysis of the elephant shark (Callorhinchus milii) genome.</title>
        <authorList>
            <person name="Venkatesh B."/>
            <person name="Kirkness E.F."/>
            <person name="Loh Y.H."/>
            <person name="Halpern A.L."/>
            <person name="Lee A.P."/>
            <person name="Johnson J."/>
            <person name="Dandona N."/>
            <person name="Viswanathan L.D."/>
            <person name="Tay A."/>
            <person name="Venter J.C."/>
            <person name="Strausberg R.L."/>
            <person name="Brenner S."/>
        </authorList>
    </citation>
    <scope>NUCLEOTIDE SEQUENCE [LARGE SCALE GENOMIC DNA]</scope>
</reference>
<dbReference type="InParanoid" id="A0A4W3H2Y8"/>
<protein>
    <submittedName>
        <fullName evidence="1">Uncharacterized protein</fullName>
    </submittedName>
</protein>
<reference evidence="1" key="5">
    <citation type="submission" date="2025-09" db="UniProtKB">
        <authorList>
            <consortium name="Ensembl"/>
        </authorList>
    </citation>
    <scope>IDENTIFICATION</scope>
</reference>
<evidence type="ECO:0000313" key="2">
    <source>
        <dbReference type="Proteomes" id="UP000314986"/>
    </source>
</evidence>
<reference evidence="1" key="4">
    <citation type="submission" date="2025-08" db="UniProtKB">
        <authorList>
            <consortium name="Ensembl"/>
        </authorList>
    </citation>
    <scope>IDENTIFICATION</scope>
</reference>
<name>A0A4W3H2Y8_CALMI</name>
<dbReference type="AlphaFoldDB" id="A0A4W3H2Y8"/>
<accession>A0A4W3H2Y8</accession>
<reference evidence="2" key="3">
    <citation type="journal article" date="2014" name="Nature">
        <title>Elephant shark genome provides unique insights into gnathostome evolution.</title>
        <authorList>
            <consortium name="International Elephant Shark Genome Sequencing Consortium"/>
            <person name="Venkatesh B."/>
            <person name="Lee A.P."/>
            <person name="Ravi V."/>
            <person name="Maurya A.K."/>
            <person name="Lian M.M."/>
            <person name="Swann J.B."/>
            <person name="Ohta Y."/>
            <person name="Flajnik M.F."/>
            <person name="Sutoh Y."/>
            <person name="Kasahara M."/>
            <person name="Hoon S."/>
            <person name="Gangu V."/>
            <person name="Roy S.W."/>
            <person name="Irimia M."/>
            <person name="Korzh V."/>
            <person name="Kondrychyn I."/>
            <person name="Lim Z.W."/>
            <person name="Tay B.H."/>
            <person name="Tohari S."/>
            <person name="Kong K.W."/>
            <person name="Ho S."/>
            <person name="Lorente-Galdos B."/>
            <person name="Quilez J."/>
            <person name="Marques-Bonet T."/>
            <person name="Raney B.J."/>
            <person name="Ingham P.W."/>
            <person name="Tay A."/>
            <person name="Hillier L.W."/>
            <person name="Minx P."/>
            <person name="Boehm T."/>
            <person name="Wilson R.K."/>
            <person name="Brenner S."/>
            <person name="Warren W.C."/>
        </authorList>
    </citation>
    <scope>NUCLEOTIDE SEQUENCE [LARGE SCALE GENOMIC DNA]</scope>
</reference>
<keyword evidence="2" id="KW-1185">Reference proteome</keyword>
<proteinExistence type="predicted"/>
<dbReference type="Proteomes" id="UP000314986">
    <property type="component" value="Unassembled WGS sequence"/>
</dbReference>
<dbReference type="Ensembl" id="ENSCMIT00000004600.1">
    <property type="protein sequence ID" value="ENSCMIP00000004434.1"/>
    <property type="gene ID" value="ENSCMIG00000002643.1"/>
</dbReference>
<reference evidence="2" key="1">
    <citation type="journal article" date="2006" name="Science">
        <title>Ancient noncoding elements conserved in the human genome.</title>
        <authorList>
            <person name="Venkatesh B."/>
            <person name="Kirkness E.F."/>
            <person name="Loh Y.H."/>
            <person name="Halpern A.L."/>
            <person name="Lee A.P."/>
            <person name="Johnson J."/>
            <person name="Dandona N."/>
            <person name="Viswanathan L.D."/>
            <person name="Tay A."/>
            <person name="Venter J.C."/>
            <person name="Strausberg R.L."/>
            <person name="Brenner S."/>
        </authorList>
    </citation>
    <scope>NUCLEOTIDE SEQUENCE [LARGE SCALE GENOMIC DNA]</scope>
</reference>
<evidence type="ECO:0000313" key="1">
    <source>
        <dbReference type="Ensembl" id="ENSCMIP00000004434.1"/>
    </source>
</evidence>